<evidence type="ECO:0000313" key="8">
    <source>
        <dbReference type="Proteomes" id="UP000577956"/>
    </source>
</evidence>
<evidence type="ECO:0000256" key="4">
    <source>
        <dbReference type="ARBA" id="ARBA00023186"/>
    </source>
</evidence>
<protein>
    <submittedName>
        <fullName evidence="7">Molecular chaperone HtpG</fullName>
    </submittedName>
</protein>
<dbReference type="PRINTS" id="PR00775">
    <property type="entry name" value="HEATSHOCK90"/>
</dbReference>
<dbReference type="EMBL" id="BONN01000004">
    <property type="protein sequence ID" value="GIG32615.1"/>
    <property type="molecule type" value="Genomic_DNA"/>
</dbReference>
<keyword evidence="9" id="KW-1185">Reference proteome</keyword>
<dbReference type="SUPFAM" id="SSF55874">
    <property type="entry name" value="ATPase domain of HSP90 chaperone/DNA topoisomerase II/histidine kinase"/>
    <property type="match status" value="1"/>
</dbReference>
<dbReference type="Proteomes" id="UP000618382">
    <property type="component" value="Unassembled WGS sequence"/>
</dbReference>
<evidence type="ECO:0000256" key="2">
    <source>
        <dbReference type="ARBA" id="ARBA00022741"/>
    </source>
</evidence>
<gene>
    <name evidence="7" type="ORF">BKA21_002043</name>
    <name evidence="6" type="ORF">Col01nite_17740</name>
</gene>
<evidence type="ECO:0000313" key="9">
    <source>
        <dbReference type="Proteomes" id="UP000618382"/>
    </source>
</evidence>
<dbReference type="InterPro" id="IPR020575">
    <property type="entry name" value="Hsp90_N"/>
</dbReference>
<dbReference type="NCBIfam" id="NF010683">
    <property type="entry name" value="PRK14083.1"/>
    <property type="match status" value="1"/>
</dbReference>
<dbReference type="InterPro" id="IPR020568">
    <property type="entry name" value="Ribosomal_Su5_D2-typ_SF"/>
</dbReference>
<evidence type="ECO:0000313" key="7">
    <source>
        <dbReference type="EMBL" id="NYD86494.1"/>
    </source>
</evidence>
<feature type="binding site" evidence="5">
    <location>
        <position position="45"/>
    </location>
    <ligand>
        <name>ATP</name>
        <dbReference type="ChEBI" id="CHEBI:30616"/>
    </ligand>
</feature>
<dbReference type="GO" id="GO:0140662">
    <property type="term" value="F:ATP-dependent protein folding chaperone"/>
    <property type="evidence" value="ECO:0007669"/>
    <property type="project" value="InterPro"/>
</dbReference>
<evidence type="ECO:0000256" key="3">
    <source>
        <dbReference type="ARBA" id="ARBA00022840"/>
    </source>
</evidence>
<accession>A0A7Y9JZ76</accession>
<feature type="binding site" evidence="5">
    <location>
        <position position="41"/>
    </location>
    <ligand>
        <name>ATP</name>
        <dbReference type="ChEBI" id="CHEBI:30616"/>
    </ligand>
</feature>
<dbReference type="GO" id="GO:0005524">
    <property type="term" value="F:ATP binding"/>
    <property type="evidence" value="ECO:0007669"/>
    <property type="project" value="UniProtKB-KW"/>
</dbReference>
<comment type="similarity">
    <text evidence="1">Belongs to the heat shock protein 90 family.</text>
</comment>
<keyword evidence="2 5" id="KW-0547">Nucleotide-binding</keyword>
<dbReference type="InterPro" id="IPR001404">
    <property type="entry name" value="Hsp90_fam"/>
</dbReference>
<dbReference type="PANTHER" id="PTHR11528">
    <property type="entry name" value="HEAT SHOCK PROTEIN 90 FAMILY MEMBER"/>
    <property type="match status" value="1"/>
</dbReference>
<organism evidence="7 8">
    <name type="scientific">Cellulomonas oligotrophica</name>
    <dbReference type="NCBI Taxonomy" id="931536"/>
    <lineage>
        <taxon>Bacteria</taxon>
        <taxon>Bacillati</taxon>
        <taxon>Actinomycetota</taxon>
        <taxon>Actinomycetes</taxon>
        <taxon>Micrococcales</taxon>
        <taxon>Cellulomonadaceae</taxon>
        <taxon>Cellulomonas</taxon>
    </lineage>
</organism>
<evidence type="ECO:0000313" key="6">
    <source>
        <dbReference type="EMBL" id="GIG32615.1"/>
    </source>
</evidence>
<dbReference type="PIRSF" id="PIRSF002583">
    <property type="entry name" value="Hsp90"/>
    <property type="match status" value="1"/>
</dbReference>
<comment type="caution">
    <text evidence="7">The sequence shown here is derived from an EMBL/GenBank/DDBJ whole genome shotgun (WGS) entry which is preliminary data.</text>
</comment>
<dbReference type="Proteomes" id="UP000577956">
    <property type="component" value="Unassembled WGS sequence"/>
</dbReference>
<sequence>MSTAPSAGGDELGQAFQVDLRGVVDLLARHLYSGPRVYVRELLQNAVDAVTARRAHEPGAPGRVRLRPLDGGGLEVTDTGVGLTPDDARELLATVGRSSKRDLELGVGRTEFLGQFGIGLLSAFMVAERIELESRSATDPDAPGVRWVGHPDGTYDLTVLPRDPSDPVGSTVRLHPRRDMEHWMAAETVAALATEYGALLPLDVAVEVPLGTGETAWRRVTEPELPWRASYADDATRSAALVRYAERTLGFTPLAHLDLDVPLTGLTGVAYVLPAAVPPGGGSTHRVHLKRMLLGERVDTLLPGWAFYVRCVVDADGLRPTASREALYDDEALLVTRDALAAQVRGWTLSTLQAGGRLAQEFVRTHHLALRSLALVDDEVLDIAAQVLPFETTDGTRTLAEVRDAVGTVVHTTSVEEFRRVAPVARAQGLLVVNAGYVYDGDLLARLTGRRGWDVRALRTQDVAQVLGELEPARELELIDVVPAATAAVRDLDCEVVVRRFEPDDLPAVMLDDREDQHRREVERTVQEADDLWGGVLAGFSDTPAAARRLVLNDANPTVRHLLAGAHRPEVFAAGLRSMYVTALLLAGEPLRARDAQTMTTSMSVLLQAGLGATDPDEEDAR</sequence>
<dbReference type="InterPro" id="IPR036890">
    <property type="entry name" value="HATPase_C_sf"/>
</dbReference>
<proteinExistence type="inferred from homology"/>
<dbReference type="SUPFAM" id="SSF54211">
    <property type="entry name" value="Ribosomal protein S5 domain 2-like"/>
    <property type="match status" value="1"/>
</dbReference>
<dbReference type="Gene3D" id="3.30.565.10">
    <property type="entry name" value="Histidine kinase-like ATPase, C-terminal domain"/>
    <property type="match status" value="1"/>
</dbReference>
<reference evidence="7 8" key="1">
    <citation type="submission" date="2020-07" db="EMBL/GenBank/DDBJ databases">
        <title>Sequencing the genomes of 1000 actinobacteria strains.</title>
        <authorList>
            <person name="Klenk H.-P."/>
        </authorList>
    </citation>
    <scope>NUCLEOTIDE SEQUENCE [LARGE SCALE GENOMIC DNA]</scope>
    <source>
        <strain evidence="7 8">DSM 24482</strain>
    </source>
</reference>
<reference evidence="6 9" key="2">
    <citation type="submission" date="2021-01" db="EMBL/GenBank/DDBJ databases">
        <title>Whole genome shotgun sequence of Cellulomonas oligotrophica NBRC 109435.</title>
        <authorList>
            <person name="Komaki H."/>
            <person name="Tamura T."/>
        </authorList>
    </citation>
    <scope>NUCLEOTIDE SEQUENCE [LARGE SCALE GENOMIC DNA]</scope>
    <source>
        <strain evidence="6 9">NBRC 109435</strain>
    </source>
</reference>
<dbReference type="GO" id="GO:0016887">
    <property type="term" value="F:ATP hydrolysis activity"/>
    <property type="evidence" value="ECO:0007669"/>
    <property type="project" value="InterPro"/>
</dbReference>
<dbReference type="RefSeq" id="WP_140458107.1">
    <property type="nucleotide sequence ID" value="NZ_BAABFI010000001.1"/>
</dbReference>
<keyword evidence="4" id="KW-0143">Chaperone</keyword>
<dbReference type="AlphaFoldDB" id="A0A7Y9JZ76"/>
<evidence type="ECO:0000256" key="1">
    <source>
        <dbReference type="ARBA" id="ARBA00008239"/>
    </source>
</evidence>
<evidence type="ECO:0000256" key="5">
    <source>
        <dbReference type="PIRSR" id="PIRSR002583-1"/>
    </source>
</evidence>
<keyword evidence="3 5" id="KW-0067">ATP-binding</keyword>
<name>A0A7Y9JZ76_9CELL</name>
<feature type="binding site" evidence="5">
    <location>
        <position position="78"/>
    </location>
    <ligand>
        <name>ATP</name>
        <dbReference type="ChEBI" id="CHEBI:30616"/>
    </ligand>
</feature>
<dbReference type="GO" id="GO:0051082">
    <property type="term" value="F:unfolded protein binding"/>
    <property type="evidence" value="ECO:0007669"/>
    <property type="project" value="InterPro"/>
</dbReference>
<dbReference type="Gene3D" id="3.30.230.80">
    <property type="match status" value="1"/>
</dbReference>
<dbReference type="EMBL" id="JACCBK010000001">
    <property type="protein sequence ID" value="NYD86494.1"/>
    <property type="molecule type" value="Genomic_DNA"/>
</dbReference>